<keyword evidence="3" id="KW-0479">Metal-binding</keyword>
<evidence type="ECO:0000259" key="6">
    <source>
        <dbReference type="SMART" id="SM00849"/>
    </source>
</evidence>
<dbReference type="AlphaFoldDB" id="A0A5R8QII6"/>
<dbReference type="RefSeq" id="WP_138189861.1">
    <property type="nucleotide sequence ID" value="NZ_VBWP01000001.1"/>
</dbReference>
<organism evidence="7 8">
    <name type="scientific">Culicoidibacter larvae</name>
    <dbReference type="NCBI Taxonomy" id="2579976"/>
    <lineage>
        <taxon>Bacteria</taxon>
        <taxon>Bacillati</taxon>
        <taxon>Bacillota</taxon>
        <taxon>Culicoidibacteria</taxon>
        <taxon>Culicoidibacterales</taxon>
        <taxon>Culicoidibacteraceae</taxon>
        <taxon>Culicoidibacter</taxon>
    </lineage>
</organism>
<keyword evidence="4 7" id="KW-0378">Hydrolase</keyword>
<dbReference type="GO" id="GO:0046872">
    <property type="term" value="F:metal ion binding"/>
    <property type="evidence" value="ECO:0007669"/>
    <property type="project" value="UniProtKB-KW"/>
</dbReference>
<dbReference type="Pfam" id="PF00753">
    <property type="entry name" value="Lactamase_B"/>
    <property type="match status" value="1"/>
</dbReference>
<evidence type="ECO:0000256" key="2">
    <source>
        <dbReference type="ARBA" id="ARBA00007749"/>
    </source>
</evidence>
<dbReference type="InterPro" id="IPR036866">
    <property type="entry name" value="RibonucZ/Hydroxyglut_hydro"/>
</dbReference>
<gene>
    <name evidence="7" type="ORF">FEZ08_01155</name>
</gene>
<dbReference type="PANTHER" id="PTHR42978:SF2">
    <property type="entry name" value="102 KBASES UNSTABLE REGION: FROM 1 TO 119443"/>
    <property type="match status" value="1"/>
</dbReference>
<comment type="similarity">
    <text evidence="2">Belongs to the metallo-beta-lactamase superfamily.</text>
</comment>
<reference evidence="7 8" key="1">
    <citation type="submission" date="2019-05" db="EMBL/GenBank/DDBJ databases">
        <title>Culicoidintestinum kansasii gen. nov., sp. nov. from the gastrointestinal tract of the biting midge, Culicoides sonorensis.</title>
        <authorList>
            <person name="Neupane S."/>
            <person name="Ghosh A."/>
            <person name="Gunther S."/>
            <person name="Martin K."/>
            <person name="Zurek L."/>
        </authorList>
    </citation>
    <scope>NUCLEOTIDE SEQUENCE [LARGE SCALE GENOMIC DNA]</scope>
    <source>
        <strain evidence="7 8">CS-1</strain>
    </source>
</reference>
<dbReference type="PANTHER" id="PTHR42978">
    <property type="entry name" value="QUORUM-QUENCHING LACTONASE YTNP-RELATED-RELATED"/>
    <property type="match status" value="1"/>
</dbReference>
<comment type="caution">
    <text evidence="7">The sequence shown here is derived from an EMBL/GenBank/DDBJ whole genome shotgun (WGS) entry which is preliminary data.</text>
</comment>
<dbReference type="GO" id="GO:0016787">
    <property type="term" value="F:hydrolase activity"/>
    <property type="evidence" value="ECO:0007669"/>
    <property type="project" value="UniProtKB-KW"/>
</dbReference>
<dbReference type="Proteomes" id="UP000306912">
    <property type="component" value="Unassembled WGS sequence"/>
</dbReference>
<evidence type="ECO:0000313" key="8">
    <source>
        <dbReference type="Proteomes" id="UP000306912"/>
    </source>
</evidence>
<keyword evidence="8" id="KW-1185">Reference proteome</keyword>
<proteinExistence type="inferred from homology"/>
<dbReference type="Gene3D" id="3.60.15.10">
    <property type="entry name" value="Ribonuclease Z/Hydroxyacylglutathione hydrolase-like"/>
    <property type="match status" value="1"/>
</dbReference>
<evidence type="ECO:0000256" key="5">
    <source>
        <dbReference type="ARBA" id="ARBA00022833"/>
    </source>
</evidence>
<dbReference type="InterPro" id="IPR051013">
    <property type="entry name" value="MBL_superfamily_lactonases"/>
</dbReference>
<dbReference type="InParanoid" id="A0A5R8QII6"/>
<feature type="domain" description="Metallo-beta-lactamase" evidence="6">
    <location>
        <begin position="32"/>
        <end position="254"/>
    </location>
</feature>
<dbReference type="SMART" id="SM00849">
    <property type="entry name" value="Lactamase_B"/>
    <property type="match status" value="1"/>
</dbReference>
<name>A0A5R8QII6_9FIRM</name>
<sequence length="282" mass="31137">MFTKMTLFYTGTSNQRTRFTLKGGSWGTTAYPATVCILEHPLHGTILIDTGYSLSMKKHMSNLVHAVYRQVVGAQVVADDLAAHIDPDDVALVILSHFHPDHIGSCNAFSKNQVVCSQAIAELAQAHKFKQLRQGYFAGLFPYINDQLSYIESCPQVEVVGIGTGFDLLGDQSLLALATPGHAVGHYSFLIQTSDGPVLYGVDAAWHQEAISEQRYPSAITKLFIANYQEMIASVHKLETIAKANPQLPIFFCHCTNSHQQLAAFFNERGRTDFAIITNNYL</sequence>
<dbReference type="InterPro" id="IPR001279">
    <property type="entry name" value="Metallo-B-lactamas"/>
</dbReference>
<evidence type="ECO:0000256" key="1">
    <source>
        <dbReference type="ARBA" id="ARBA00001947"/>
    </source>
</evidence>
<dbReference type="EMBL" id="VBWP01000001">
    <property type="protein sequence ID" value="TLG77253.1"/>
    <property type="molecule type" value="Genomic_DNA"/>
</dbReference>
<evidence type="ECO:0000256" key="3">
    <source>
        <dbReference type="ARBA" id="ARBA00022723"/>
    </source>
</evidence>
<keyword evidence="5" id="KW-0862">Zinc</keyword>
<dbReference type="OrthoDB" id="9802897at2"/>
<protein>
    <submittedName>
        <fullName evidence="7">MBL fold metallo-hydrolase</fullName>
    </submittedName>
</protein>
<evidence type="ECO:0000256" key="4">
    <source>
        <dbReference type="ARBA" id="ARBA00022801"/>
    </source>
</evidence>
<accession>A0A5R8QII6</accession>
<comment type="cofactor">
    <cofactor evidence="1">
        <name>Zn(2+)</name>
        <dbReference type="ChEBI" id="CHEBI:29105"/>
    </cofactor>
</comment>
<evidence type="ECO:0000313" key="7">
    <source>
        <dbReference type="EMBL" id="TLG77253.1"/>
    </source>
</evidence>
<dbReference type="SUPFAM" id="SSF56281">
    <property type="entry name" value="Metallo-hydrolase/oxidoreductase"/>
    <property type="match status" value="1"/>
</dbReference>